<organism evidence="1">
    <name type="scientific">Hungatella hathewayi</name>
    <dbReference type="NCBI Taxonomy" id="154046"/>
    <lineage>
        <taxon>Bacteria</taxon>
        <taxon>Bacillati</taxon>
        <taxon>Bacillota</taxon>
        <taxon>Clostridia</taxon>
        <taxon>Lachnospirales</taxon>
        <taxon>Lachnospiraceae</taxon>
        <taxon>Hungatella</taxon>
    </lineage>
</organism>
<gene>
    <name evidence="1" type="ORF">CHLFYP18_05247</name>
</gene>
<evidence type="ECO:0000313" key="1">
    <source>
        <dbReference type="EMBL" id="VYT65956.1"/>
    </source>
</evidence>
<sequence length="125" mass="14035">MEMNTQRMDAFMKDVTDCRKAIDLCCEAIKKLKGKPMRLLISDGRDKDIILNSDEIGLSKESQAAIIMVAKGALEAREIELCRQMDGLMGNYGHDIDFEPVLPALTPKRLRRHSSGPINPDDVDF</sequence>
<name>A0A6N2YJJ5_9FIRM</name>
<dbReference type="EMBL" id="CACRUH010000007">
    <property type="protein sequence ID" value="VYT65956.1"/>
    <property type="molecule type" value="Genomic_DNA"/>
</dbReference>
<dbReference type="AlphaFoldDB" id="A0A6N2YJJ5"/>
<protein>
    <submittedName>
        <fullName evidence="1">Uncharacterized protein</fullName>
    </submittedName>
</protein>
<accession>A0A6N2YJJ5</accession>
<reference evidence="1" key="1">
    <citation type="submission" date="2019-11" db="EMBL/GenBank/DDBJ databases">
        <authorList>
            <person name="Feng L."/>
        </authorList>
    </citation>
    <scope>NUCLEOTIDE SEQUENCE</scope>
    <source>
        <strain evidence="1">ChathewayiLFYP18</strain>
    </source>
</reference>
<proteinExistence type="predicted"/>
<dbReference type="RefSeq" id="WP_156832180.1">
    <property type="nucleotide sequence ID" value="NZ_CACRUH010000007.1"/>
</dbReference>